<name>A0A5M6D0P0_9BACT</name>
<protein>
    <submittedName>
        <fullName evidence="2">Helix-turn-helix transcriptional regulator</fullName>
    </submittedName>
</protein>
<comment type="caution">
    <text evidence="2">The sequence shown here is derived from an EMBL/GenBank/DDBJ whole genome shotgun (WGS) entry which is preliminary data.</text>
</comment>
<evidence type="ECO:0000313" key="3">
    <source>
        <dbReference type="Proteomes" id="UP000324479"/>
    </source>
</evidence>
<reference evidence="2 3" key="1">
    <citation type="submission" date="2019-08" db="EMBL/GenBank/DDBJ databases">
        <authorList>
            <person name="Dhanesh K."/>
            <person name="Kumar G."/>
            <person name="Sasikala C."/>
            <person name="Venkata Ramana C."/>
        </authorList>
    </citation>
    <scope>NUCLEOTIDE SEQUENCE [LARGE SCALE GENOMIC DNA]</scope>
    <source>
        <strain evidence="2 3">JC645</strain>
    </source>
</reference>
<feature type="domain" description="HTH cro/C1-type" evidence="1">
    <location>
        <begin position="28"/>
        <end position="83"/>
    </location>
</feature>
<organism evidence="2 3">
    <name type="scientific">Roseiconus nitratireducens</name>
    <dbReference type="NCBI Taxonomy" id="2605748"/>
    <lineage>
        <taxon>Bacteria</taxon>
        <taxon>Pseudomonadati</taxon>
        <taxon>Planctomycetota</taxon>
        <taxon>Planctomycetia</taxon>
        <taxon>Pirellulales</taxon>
        <taxon>Pirellulaceae</taxon>
        <taxon>Roseiconus</taxon>
    </lineage>
</organism>
<dbReference type="PROSITE" id="PS50943">
    <property type="entry name" value="HTH_CROC1"/>
    <property type="match status" value="1"/>
</dbReference>
<keyword evidence="3" id="KW-1185">Reference proteome</keyword>
<dbReference type="SMART" id="SM00530">
    <property type="entry name" value="HTH_XRE"/>
    <property type="match status" value="1"/>
</dbReference>
<evidence type="ECO:0000313" key="2">
    <source>
        <dbReference type="EMBL" id="KAA5538725.1"/>
    </source>
</evidence>
<dbReference type="SUPFAM" id="SSF47413">
    <property type="entry name" value="lambda repressor-like DNA-binding domains"/>
    <property type="match status" value="1"/>
</dbReference>
<proteinExistence type="predicted"/>
<accession>A0A5M6D0P0</accession>
<dbReference type="Proteomes" id="UP000324479">
    <property type="component" value="Unassembled WGS sequence"/>
</dbReference>
<dbReference type="InterPro" id="IPR010982">
    <property type="entry name" value="Lambda_DNA-bd_dom_sf"/>
</dbReference>
<dbReference type="AlphaFoldDB" id="A0A5M6D0P0"/>
<dbReference type="InterPro" id="IPR001387">
    <property type="entry name" value="Cro/C1-type_HTH"/>
</dbReference>
<dbReference type="GO" id="GO:0003677">
    <property type="term" value="F:DNA binding"/>
    <property type="evidence" value="ECO:0007669"/>
    <property type="project" value="InterPro"/>
</dbReference>
<gene>
    <name evidence="2" type="ORF">FYK55_26805</name>
</gene>
<dbReference type="EMBL" id="VWOX01000027">
    <property type="protein sequence ID" value="KAA5538725.1"/>
    <property type="molecule type" value="Genomic_DNA"/>
</dbReference>
<dbReference type="Gene3D" id="1.10.260.40">
    <property type="entry name" value="lambda repressor-like DNA-binding domains"/>
    <property type="match status" value="1"/>
</dbReference>
<dbReference type="CDD" id="cd00093">
    <property type="entry name" value="HTH_XRE"/>
    <property type="match status" value="1"/>
</dbReference>
<dbReference type="RefSeq" id="WP_150079722.1">
    <property type="nucleotide sequence ID" value="NZ_VWOX01000027.1"/>
</dbReference>
<dbReference type="Pfam" id="PF13560">
    <property type="entry name" value="HTH_31"/>
    <property type="match status" value="1"/>
</dbReference>
<evidence type="ECO:0000259" key="1">
    <source>
        <dbReference type="PROSITE" id="PS50943"/>
    </source>
</evidence>
<sequence>MAKKKGKKSPTARRIDVTQYGIDLPAMIAEIRKDLDGMTHAEVGARAGMPAGAVSNYLNGSAKPSLGAVAALADAAGGHVTVRYDRPRKPPKGQ</sequence>